<evidence type="ECO:0000313" key="1">
    <source>
        <dbReference type="EMBL" id="KAI9513124.1"/>
    </source>
</evidence>
<organism evidence="1 2">
    <name type="scientific">Russula earlei</name>
    <dbReference type="NCBI Taxonomy" id="71964"/>
    <lineage>
        <taxon>Eukaryota</taxon>
        <taxon>Fungi</taxon>
        <taxon>Dikarya</taxon>
        <taxon>Basidiomycota</taxon>
        <taxon>Agaricomycotina</taxon>
        <taxon>Agaricomycetes</taxon>
        <taxon>Russulales</taxon>
        <taxon>Russulaceae</taxon>
        <taxon>Russula</taxon>
    </lineage>
</organism>
<gene>
    <name evidence="1" type="ORF">F5148DRAFT_1279163</name>
</gene>
<protein>
    <submittedName>
        <fullName evidence="1">Uncharacterized protein</fullName>
    </submittedName>
</protein>
<keyword evidence="2" id="KW-1185">Reference proteome</keyword>
<evidence type="ECO:0000313" key="2">
    <source>
        <dbReference type="Proteomes" id="UP001207468"/>
    </source>
</evidence>
<accession>A0ACC0UN33</accession>
<reference evidence="1" key="1">
    <citation type="submission" date="2021-03" db="EMBL/GenBank/DDBJ databases">
        <title>Evolutionary priming and transition to the ectomycorrhizal habit in an iconic lineage of mushroom-forming fungi: is preadaptation a requirement?</title>
        <authorList>
            <consortium name="DOE Joint Genome Institute"/>
            <person name="Looney B.P."/>
            <person name="Miyauchi S."/>
            <person name="Morin E."/>
            <person name="Drula E."/>
            <person name="Courty P.E."/>
            <person name="Chicoki N."/>
            <person name="Fauchery L."/>
            <person name="Kohler A."/>
            <person name="Kuo A."/>
            <person name="LaButti K."/>
            <person name="Pangilinan J."/>
            <person name="Lipzen A."/>
            <person name="Riley R."/>
            <person name="Andreopoulos W."/>
            <person name="He G."/>
            <person name="Johnson J."/>
            <person name="Barry K.W."/>
            <person name="Grigoriev I.V."/>
            <person name="Nagy L."/>
            <person name="Hibbett D."/>
            <person name="Henrissat B."/>
            <person name="Matheny P.B."/>
            <person name="Labbe J."/>
            <person name="Martin A.F."/>
        </authorList>
    </citation>
    <scope>NUCLEOTIDE SEQUENCE</scope>
    <source>
        <strain evidence="1">BPL698</strain>
    </source>
</reference>
<name>A0ACC0UN33_9AGAM</name>
<sequence length="484" mass="50158">MFRASPWITYDPPSDSQPSQPMVDNDTEMDAPQISTLHDDGESPPTHASPARTGKFRVKLLVNEAKVGTKFITFNGETGEEAGVAGEAEDEDGPDEDEEDELIDDEEDASTPAPSSSGAGAAGAGASSATKSGTKRPLTKTKSSQARRKARLGGASAAPPASLPAAASLEAQGNLANDGPDAKASAESQVTLPQATTLAPSPGAKNKAVPKGTTAAQRAPRKSASKPKTTTAVVPPTSDAAADVSEGDDFLLLIQVRELSLNAQCPFPCIMTGHAGTVPSSPAHVDARTPEPEPEQEAEQEAMPAGDTAMAVFAVPALEPTTLEDIEGVPHPRYPLPTKPFQVQPAPKISTGYAPIVPLDRTKSKPRHWRMAHREIRGISGGRWFARAWVGDKDSELAVATEAALSLPKLPALSISTPPSVTRTPGKRKPKADAISTAASSRSASAAPEGVAPPAPLQRSATKKSALSTAVVASDVDMDIDLVS</sequence>
<dbReference type="Proteomes" id="UP001207468">
    <property type="component" value="Unassembled WGS sequence"/>
</dbReference>
<proteinExistence type="predicted"/>
<comment type="caution">
    <text evidence="1">The sequence shown here is derived from an EMBL/GenBank/DDBJ whole genome shotgun (WGS) entry which is preliminary data.</text>
</comment>
<dbReference type="EMBL" id="JAGFNK010000003">
    <property type="protein sequence ID" value="KAI9513124.1"/>
    <property type="molecule type" value="Genomic_DNA"/>
</dbReference>